<evidence type="ECO:0000256" key="6">
    <source>
        <dbReference type="SAM" id="Phobius"/>
    </source>
</evidence>
<dbReference type="GO" id="GO:0006935">
    <property type="term" value="P:chemotaxis"/>
    <property type="evidence" value="ECO:0007669"/>
    <property type="project" value="UniProtKB-ARBA"/>
</dbReference>
<dbReference type="GO" id="GO:0005886">
    <property type="term" value="C:plasma membrane"/>
    <property type="evidence" value="ECO:0007669"/>
    <property type="project" value="UniProtKB-SubCell"/>
</dbReference>
<comment type="subcellular location">
    <subcellularLocation>
        <location evidence="1">Cell inner membrane</location>
        <topology evidence="1">Multi-pass membrane protein</topology>
    </subcellularLocation>
</comment>
<dbReference type="Pfam" id="PF00015">
    <property type="entry name" value="MCPsignal"/>
    <property type="match status" value="1"/>
</dbReference>
<evidence type="ECO:0000256" key="4">
    <source>
        <dbReference type="ARBA" id="ARBA00029447"/>
    </source>
</evidence>
<dbReference type="PROSITE" id="PS50192">
    <property type="entry name" value="T_SNARE"/>
    <property type="match status" value="1"/>
</dbReference>
<keyword evidence="6" id="KW-0472">Membrane</keyword>
<dbReference type="PROSITE" id="PS50885">
    <property type="entry name" value="HAMP"/>
    <property type="match status" value="1"/>
</dbReference>
<evidence type="ECO:0000256" key="1">
    <source>
        <dbReference type="ARBA" id="ARBA00004429"/>
    </source>
</evidence>
<keyword evidence="6" id="KW-1133">Transmembrane helix</keyword>
<gene>
    <name evidence="10" type="ORF">H0A36_17090</name>
</gene>
<dbReference type="InterPro" id="IPR004089">
    <property type="entry name" value="MCPsignal_dom"/>
</dbReference>
<evidence type="ECO:0000256" key="5">
    <source>
        <dbReference type="PROSITE-ProRule" id="PRU00284"/>
    </source>
</evidence>
<comment type="caution">
    <text evidence="10">The sequence shown here is derived from an EMBL/GenBank/DDBJ whole genome shotgun (WGS) entry which is preliminary data.</text>
</comment>
<dbReference type="CDD" id="cd11386">
    <property type="entry name" value="MCP_signal"/>
    <property type="match status" value="1"/>
</dbReference>
<evidence type="ECO:0000313" key="10">
    <source>
        <dbReference type="EMBL" id="NYZ67731.1"/>
    </source>
</evidence>
<feature type="domain" description="Methyl-accepting transducer" evidence="7">
    <location>
        <begin position="503"/>
        <end position="739"/>
    </location>
</feature>
<keyword evidence="11" id="KW-1185">Reference proteome</keyword>
<dbReference type="SMART" id="SM00304">
    <property type="entry name" value="HAMP"/>
    <property type="match status" value="1"/>
</dbReference>
<dbReference type="Gene3D" id="3.30.450.20">
    <property type="entry name" value="PAS domain"/>
    <property type="match status" value="1"/>
</dbReference>
<dbReference type="Gene3D" id="1.10.287.950">
    <property type="entry name" value="Methyl-accepting chemotaxis protein"/>
    <property type="match status" value="1"/>
</dbReference>
<keyword evidence="3 5" id="KW-0807">Transducer</keyword>
<accession>A0A853ICS5</accession>
<organism evidence="10 11">
    <name type="scientific">Spartinivicinus marinus</name>
    <dbReference type="NCBI Taxonomy" id="2994442"/>
    <lineage>
        <taxon>Bacteria</taxon>
        <taxon>Pseudomonadati</taxon>
        <taxon>Pseudomonadota</taxon>
        <taxon>Gammaproteobacteria</taxon>
        <taxon>Oceanospirillales</taxon>
        <taxon>Zooshikellaceae</taxon>
        <taxon>Spartinivicinus</taxon>
    </lineage>
</organism>
<comment type="similarity">
    <text evidence="4">Belongs to the methyl-accepting chemotaxis (MCP) protein family.</text>
</comment>
<evidence type="ECO:0000256" key="3">
    <source>
        <dbReference type="ARBA" id="ARBA00023224"/>
    </source>
</evidence>
<evidence type="ECO:0000259" key="9">
    <source>
        <dbReference type="PROSITE" id="PS50885"/>
    </source>
</evidence>
<feature type="domain" description="HAMP" evidence="9">
    <location>
        <begin position="445"/>
        <end position="498"/>
    </location>
</feature>
<dbReference type="PROSITE" id="PS50111">
    <property type="entry name" value="CHEMOTAXIS_TRANSDUC_2"/>
    <property type="match status" value="1"/>
</dbReference>
<keyword evidence="2" id="KW-0997">Cell inner membrane</keyword>
<dbReference type="FunFam" id="1.10.287.950:FF:000001">
    <property type="entry name" value="Methyl-accepting chemotaxis sensory transducer"/>
    <property type="match status" value="1"/>
</dbReference>
<proteinExistence type="inferred from homology"/>
<keyword evidence="2" id="KW-1003">Cell membrane</keyword>
<dbReference type="InterPro" id="IPR000727">
    <property type="entry name" value="T_SNARE_dom"/>
</dbReference>
<evidence type="ECO:0000259" key="7">
    <source>
        <dbReference type="PROSITE" id="PS50111"/>
    </source>
</evidence>
<dbReference type="InterPro" id="IPR003660">
    <property type="entry name" value="HAMP_dom"/>
</dbReference>
<feature type="domain" description="T-SNARE coiled-coil homology" evidence="8">
    <location>
        <begin position="690"/>
        <end position="752"/>
    </location>
</feature>
<dbReference type="PANTHER" id="PTHR32089:SF112">
    <property type="entry name" value="LYSOZYME-LIKE PROTEIN-RELATED"/>
    <property type="match status" value="1"/>
</dbReference>
<protein>
    <submittedName>
        <fullName evidence="10">Methyl-accepting chemotaxis protein</fullName>
    </submittedName>
</protein>
<name>A0A853ICS5_9GAMM</name>
<dbReference type="GO" id="GO:0007165">
    <property type="term" value="P:signal transduction"/>
    <property type="evidence" value="ECO:0007669"/>
    <property type="project" value="UniProtKB-KW"/>
</dbReference>
<dbReference type="Pfam" id="PF00672">
    <property type="entry name" value="HAMP"/>
    <property type="match status" value="1"/>
</dbReference>
<evidence type="ECO:0000256" key="2">
    <source>
        <dbReference type="ARBA" id="ARBA00022519"/>
    </source>
</evidence>
<dbReference type="AlphaFoldDB" id="A0A853ICS5"/>
<evidence type="ECO:0000259" key="8">
    <source>
        <dbReference type="PROSITE" id="PS50192"/>
    </source>
</evidence>
<feature type="transmembrane region" description="Helical" evidence="6">
    <location>
        <begin position="420"/>
        <end position="443"/>
    </location>
</feature>
<dbReference type="RefSeq" id="WP_180569753.1">
    <property type="nucleotide sequence ID" value="NZ_JACCKB010000029.1"/>
</dbReference>
<reference evidence="10 11" key="1">
    <citation type="submission" date="2020-07" db="EMBL/GenBank/DDBJ databases">
        <title>Endozoicomonas sp. nov., isolated from sediment.</title>
        <authorList>
            <person name="Gu T."/>
        </authorList>
    </citation>
    <scope>NUCLEOTIDE SEQUENCE [LARGE SCALE GENOMIC DNA]</scope>
    <source>
        <strain evidence="10 11">SM1973</strain>
    </source>
</reference>
<dbReference type="PANTHER" id="PTHR32089">
    <property type="entry name" value="METHYL-ACCEPTING CHEMOTAXIS PROTEIN MCPB"/>
    <property type="match status" value="1"/>
</dbReference>
<sequence length="775" mass="85285">MKSIRMKLTLIIMSVTLIPLIVLASILGFQSYQSARHALEVQAHGQLVSIREIKKQQIERYFGTIRNQVLSFANDRMIIDAMAEFKTAFANYRSEVGELEINKLKSELKQYYDGDYNNQYASRNSGTKKEIGSLFNQLDDDSIALQHAFIKANPNPLGEKDSLIKLDGNTNYATAHAKYHPHIREFLQRFEYYDIFLVDSETGDIVYSVFKELDYTTSLKSGPYANSGIGEAFKGVVNTSDRKVHLTDFASYTPSYEDPASFIATSIYDQGKKLGVLIFQMPIDRINLIMTHEKHWKETGLGNSGETYLVGADYTMRSMSRFLIEDAKGYEAALVAAKIDRKIIDTILSKGTTIGLQPVKTVGTQAAIAGKKDFQIFPDYRNVPVLSAYSPLAIEGLNWAIMSEIDEEEAFEQADELQVFITQVSIGVVVVFFILAYLLSMVVSKLFTYPITKLEDNILSIQQDADLTKQIKLDVKDEVGRIASAINGMLSKFNHTVKHITDAVVDLQQSANKMASLSASTADGVMQQQSESQQVATASTEMNATAQTVASNAASAAQSTDRANLLSEEGIQIANETNVSSEALVKEVSETASTMERVEADSDKVGSVLDVIRSIAEQTNLLALNAAIEAARAGEQGRGFAVVADEVRTLAQRTQDATQEIQQMIESLQTGSREAVAMMNRSVERATGNKSQVERLSEALSEISNSVSEINEMNTQMAAAAEEQQMVADGINSSIVRINDISSSTASDAQSSLDTGQHVERLAKRLESLVSEFKV</sequence>
<keyword evidence="6" id="KW-0812">Transmembrane</keyword>
<evidence type="ECO:0000313" key="11">
    <source>
        <dbReference type="Proteomes" id="UP000569732"/>
    </source>
</evidence>
<dbReference type="Proteomes" id="UP000569732">
    <property type="component" value="Unassembled WGS sequence"/>
</dbReference>
<dbReference type="SUPFAM" id="SSF58104">
    <property type="entry name" value="Methyl-accepting chemotaxis protein (MCP) signaling domain"/>
    <property type="match status" value="1"/>
</dbReference>
<dbReference type="SMART" id="SM00283">
    <property type="entry name" value="MA"/>
    <property type="match status" value="1"/>
</dbReference>
<dbReference type="CDD" id="cd06225">
    <property type="entry name" value="HAMP"/>
    <property type="match status" value="1"/>
</dbReference>
<dbReference type="EMBL" id="JACCKB010000029">
    <property type="protein sequence ID" value="NYZ67731.1"/>
    <property type="molecule type" value="Genomic_DNA"/>
</dbReference>